<dbReference type="OrthoDB" id="10264149at2759"/>
<dbReference type="InterPro" id="IPR018936">
    <property type="entry name" value="PI3/4_kinase_CS"/>
</dbReference>
<dbReference type="SMART" id="SM00146">
    <property type="entry name" value="PI3Kc"/>
    <property type="match status" value="1"/>
</dbReference>
<dbReference type="GO" id="GO:0016020">
    <property type="term" value="C:membrane"/>
    <property type="evidence" value="ECO:0007669"/>
    <property type="project" value="TreeGrafter"/>
</dbReference>
<dbReference type="PROSITE" id="PS00916">
    <property type="entry name" value="PI3_4_KINASE_2"/>
    <property type="match status" value="1"/>
</dbReference>
<feature type="compositionally biased region" description="Basic residues" evidence="5">
    <location>
        <begin position="214"/>
        <end position="223"/>
    </location>
</feature>
<evidence type="ECO:0000256" key="5">
    <source>
        <dbReference type="SAM" id="MobiDB-lite"/>
    </source>
</evidence>
<feature type="compositionally biased region" description="Polar residues" evidence="5">
    <location>
        <begin position="124"/>
        <end position="148"/>
    </location>
</feature>
<accession>A0A9N9DL07</accession>
<evidence type="ECO:0000256" key="1">
    <source>
        <dbReference type="ARBA" id="ARBA00001686"/>
    </source>
</evidence>
<sequence>MAILTLWYLQAYRSDLSANPSSPAFTVCKRVLNKCQALVFNGKQDENDKVTTVPGTREMFPRQVRENSFPAFVGIGAMLAGIAAPMLTKSAGQIAIAQGRRTRTFSNVAGGIARRRTHAGNVRTPKQSEFPNDNISNEDSIQLLNDDSTMSKKKDKQLNEDLYHKNKSNESPEIRIDLASSTKDVLVAEDIKNKIHLIKDEQDVSKINGQSKPKFIKGHKKSLSRSASSSLPHRHNGLSSAMFTSPSLDDLQKGSAFSVKQYSKPRPQSADFPLSSVEQDGYYDDDDIDIFDPTLLDELEDYSPERRRRLLKGNYFQSEPQFLLALQDISTRLIIVPREARQSTLRAELTLLNHNLPAEICIPLWCPATAENPCHHRVVRISPADAVVLNSAERVPYLLMVEVLEGETNFDMSRMQAQKSLNRLLHDEKRKKSSTDTSISTDAPKNKDDINKIVIEHSEESTDSLNKQDTECSHNKLKDTSDANDNIGEKPIGSECNSTNKSDSIKADDIGDPPLIAKISAPPRSLPKTRSSRRTASIDRLPPLISLDEKGAQPLIIEPYPQTIDTLSQSKDVSSVPYTLTTSTLPESNSQYFKQVINRRQSNSADEFAERMRTAAVMLAQLNTAQQVRTSSAGETMQRTRADTEAIKKKIISEMMYLEEQRMLKMTTQGVTSVVGNGEGGGDEMLEDEKHVLIAFNKDDPSAAVFSEDWETKKERIRKSSPFGNHSNWRLLSVIVKTGADLRQEQLACQLIREMQRIWQKAKIGVVLATSDNSGLIETIQNTISVHSIKKDAYAKRLDEKGFIFTLFDYFVKTYGDVSSESYLRAQDNFMRSLAAYSIVCYILQVKDRHNGNVLLDTEGHLIHIDFGFMLSNSPGSVGFELAPFKLSQEYLDILGGVTSKKFTEFKTLFKQAFLELRKHADNLILLVEMMSKDSKLPCFLSGSASHLHERFQVPLTEPQFDEFVEKLIMQSCCNVFTRLYDTFQYYSNGIL</sequence>
<dbReference type="Gene3D" id="6.10.140.1260">
    <property type="match status" value="1"/>
</dbReference>
<keyword evidence="4" id="KW-0418">Kinase</keyword>
<gene>
    <name evidence="7" type="ORF">CPELLU_LOCUS9028</name>
</gene>
<proteinExistence type="predicted"/>
<dbReference type="Gene3D" id="3.30.1010.10">
    <property type="entry name" value="Phosphatidylinositol 3-kinase Catalytic Subunit, Chain A, domain 4"/>
    <property type="match status" value="1"/>
</dbReference>
<comment type="caution">
    <text evidence="7">The sequence shown here is derived from an EMBL/GenBank/DDBJ whole genome shotgun (WGS) entry which is preliminary data.</text>
</comment>
<dbReference type="GO" id="GO:0004430">
    <property type="term" value="F:1-phosphatidylinositol 4-kinase activity"/>
    <property type="evidence" value="ECO:0007669"/>
    <property type="project" value="UniProtKB-EC"/>
</dbReference>
<comment type="catalytic activity">
    <reaction evidence="1">
        <text>a 1,2-diacyl-sn-glycero-3-phospho-(1D-myo-inositol) + ATP = a 1,2-diacyl-sn-glycero-3-phospho-(1D-myo-inositol 4-phosphate) + ADP + H(+)</text>
        <dbReference type="Rhea" id="RHEA:19877"/>
        <dbReference type="ChEBI" id="CHEBI:15378"/>
        <dbReference type="ChEBI" id="CHEBI:30616"/>
        <dbReference type="ChEBI" id="CHEBI:57880"/>
        <dbReference type="ChEBI" id="CHEBI:58178"/>
        <dbReference type="ChEBI" id="CHEBI:456216"/>
        <dbReference type="EC" id="2.7.1.67"/>
    </reaction>
</comment>
<dbReference type="EC" id="2.7.1.67" evidence="2"/>
<feature type="region of interest" description="Disordered" evidence="5">
    <location>
        <begin position="423"/>
        <end position="540"/>
    </location>
</feature>
<feature type="compositionally biased region" description="Basic and acidic residues" evidence="5">
    <location>
        <begin position="444"/>
        <end position="481"/>
    </location>
</feature>
<feature type="region of interest" description="Disordered" evidence="5">
    <location>
        <begin position="211"/>
        <end position="245"/>
    </location>
</feature>
<dbReference type="InterPro" id="IPR011009">
    <property type="entry name" value="Kinase-like_dom_sf"/>
</dbReference>
<dbReference type="Gene3D" id="1.10.1070.11">
    <property type="entry name" value="Phosphatidylinositol 3-/4-kinase, catalytic domain"/>
    <property type="match status" value="1"/>
</dbReference>
<dbReference type="PROSITE" id="PS00915">
    <property type="entry name" value="PI3_4_KINASE_1"/>
    <property type="match status" value="1"/>
</dbReference>
<dbReference type="Pfam" id="PF00454">
    <property type="entry name" value="PI3_PI4_kinase"/>
    <property type="match status" value="1"/>
</dbReference>
<evidence type="ECO:0000256" key="2">
    <source>
        <dbReference type="ARBA" id="ARBA00012169"/>
    </source>
</evidence>
<dbReference type="AlphaFoldDB" id="A0A9N9DL07"/>
<keyword evidence="8" id="KW-1185">Reference proteome</keyword>
<evidence type="ECO:0000256" key="4">
    <source>
        <dbReference type="ARBA" id="ARBA00022777"/>
    </source>
</evidence>
<keyword evidence="3" id="KW-0808">Transferase</keyword>
<evidence type="ECO:0000313" key="7">
    <source>
        <dbReference type="EMBL" id="CAG8644619.1"/>
    </source>
</evidence>
<dbReference type="InterPro" id="IPR057754">
    <property type="entry name" value="PI4-kinase_beta/PIK1_cat"/>
</dbReference>
<evidence type="ECO:0000256" key="3">
    <source>
        <dbReference type="ARBA" id="ARBA00022679"/>
    </source>
</evidence>
<dbReference type="PANTHER" id="PTHR10048:SF22">
    <property type="entry name" value="PHOSPHATIDYLINOSITOL 4-KINASE BETA"/>
    <property type="match status" value="1"/>
</dbReference>
<feature type="region of interest" description="Disordered" evidence="5">
    <location>
        <begin position="116"/>
        <end position="158"/>
    </location>
</feature>
<dbReference type="EMBL" id="CAJVQA010006673">
    <property type="protein sequence ID" value="CAG8644619.1"/>
    <property type="molecule type" value="Genomic_DNA"/>
</dbReference>
<dbReference type="FunFam" id="1.10.1070.11:FF:000016">
    <property type="entry name" value="PIK1p Phosphatidylinositol 4-kinase"/>
    <property type="match status" value="1"/>
</dbReference>
<dbReference type="PANTHER" id="PTHR10048">
    <property type="entry name" value="PHOSPHATIDYLINOSITOL KINASE"/>
    <property type="match status" value="1"/>
</dbReference>
<dbReference type="InterPro" id="IPR015433">
    <property type="entry name" value="PI3/4_kinase"/>
</dbReference>
<organism evidence="7 8">
    <name type="scientific">Cetraspora pellucida</name>
    <dbReference type="NCBI Taxonomy" id="1433469"/>
    <lineage>
        <taxon>Eukaryota</taxon>
        <taxon>Fungi</taxon>
        <taxon>Fungi incertae sedis</taxon>
        <taxon>Mucoromycota</taxon>
        <taxon>Glomeromycotina</taxon>
        <taxon>Glomeromycetes</taxon>
        <taxon>Diversisporales</taxon>
        <taxon>Gigasporaceae</taxon>
        <taxon>Cetraspora</taxon>
    </lineage>
</organism>
<feature type="compositionally biased region" description="Basic and acidic residues" evidence="5">
    <location>
        <begin position="149"/>
        <end position="158"/>
    </location>
</feature>
<dbReference type="InterPro" id="IPR000403">
    <property type="entry name" value="PI3/4_kinase_cat_dom"/>
</dbReference>
<dbReference type="CDD" id="cd05168">
    <property type="entry name" value="PI4Kc_III_beta"/>
    <property type="match status" value="1"/>
</dbReference>
<reference evidence="7" key="1">
    <citation type="submission" date="2021-06" db="EMBL/GenBank/DDBJ databases">
        <authorList>
            <person name="Kallberg Y."/>
            <person name="Tangrot J."/>
            <person name="Rosling A."/>
        </authorList>
    </citation>
    <scope>NUCLEOTIDE SEQUENCE</scope>
    <source>
        <strain evidence="7">FL966</strain>
    </source>
</reference>
<dbReference type="Pfam" id="PF11522">
    <property type="entry name" value="Pik1"/>
    <property type="match status" value="1"/>
</dbReference>
<dbReference type="PROSITE" id="PS50290">
    <property type="entry name" value="PI3_4_KINASE_3"/>
    <property type="match status" value="1"/>
</dbReference>
<feature type="compositionally biased region" description="Basic and acidic residues" evidence="5">
    <location>
        <begin position="424"/>
        <end position="434"/>
    </location>
</feature>
<protein>
    <recommendedName>
        <fullName evidence="2">1-phosphatidylinositol 4-kinase</fullName>
        <ecNumber evidence="2">2.7.1.67</ecNumber>
    </recommendedName>
</protein>
<evidence type="ECO:0000313" key="8">
    <source>
        <dbReference type="Proteomes" id="UP000789759"/>
    </source>
</evidence>
<name>A0A9N9DL07_9GLOM</name>
<dbReference type="GO" id="GO:0048015">
    <property type="term" value="P:phosphatidylinositol-mediated signaling"/>
    <property type="evidence" value="ECO:0007669"/>
    <property type="project" value="TreeGrafter"/>
</dbReference>
<dbReference type="GO" id="GO:0046854">
    <property type="term" value="P:phosphatidylinositol phosphate biosynthetic process"/>
    <property type="evidence" value="ECO:0007669"/>
    <property type="project" value="InterPro"/>
</dbReference>
<dbReference type="InterPro" id="IPR021601">
    <property type="entry name" value="Phosphatidylino_kinase_fungi"/>
</dbReference>
<dbReference type="InterPro" id="IPR036940">
    <property type="entry name" value="PI3/4_kinase_cat_sf"/>
</dbReference>
<feature type="domain" description="PI3K/PI4K catalytic" evidence="6">
    <location>
        <begin position="699"/>
        <end position="977"/>
    </location>
</feature>
<dbReference type="GO" id="GO:0005737">
    <property type="term" value="C:cytoplasm"/>
    <property type="evidence" value="ECO:0007669"/>
    <property type="project" value="TreeGrafter"/>
</dbReference>
<dbReference type="Proteomes" id="UP000789759">
    <property type="component" value="Unassembled WGS sequence"/>
</dbReference>
<evidence type="ECO:0000259" key="6">
    <source>
        <dbReference type="PROSITE" id="PS50290"/>
    </source>
</evidence>
<dbReference type="SUPFAM" id="SSF56112">
    <property type="entry name" value="Protein kinase-like (PK-like)"/>
    <property type="match status" value="1"/>
</dbReference>